<proteinExistence type="predicted"/>
<name>A0A7R9L1X7_9ACAR</name>
<protein>
    <submittedName>
        <fullName evidence="2">Uncharacterized protein</fullName>
    </submittedName>
</protein>
<gene>
    <name evidence="2" type="ORF">OSB1V03_LOCUS13808</name>
</gene>
<evidence type="ECO:0000313" key="2">
    <source>
        <dbReference type="EMBL" id="CAD7633411.1"/>
    </source>
</evidence>
<sequence length="229" mass="25938">METSIRRRLKPVLTSCEQRRHLTTARVSPLGGEGAPPLEAFTFPPTECRDRHFWATVRVGDRVVAEVVSRCGDSSAAVVNARLIRTDDRLLYDLKVNALVDDRTAGPTGLDPKDVVVVAVTDVSPDKRLKCQFVAKTDFNYQSLNRFSNISFNNYTSSSKKISFVVKKSVKSAPKLSPKIPGFEKQRDRGDGRKDYKLSDKMRKQLKRDEEIERRIQEMASKTVHKLNK</sequence>
<dbReference type="Proteomes" id="UP000759131">
    <property type="component" value="Unassembled WGS sequence"/>
</dbReference>
<organism evidence="2">
    <name type="scientific">Medioppia subpectinata</name>
    <dbReference type="NCBI Taxonomy" id="1979941"/>
    <lineage>
        <taxon>Eukaryota</taxon>
        <taxon>Metazoa</taxon>
        <taxon>Ecdysozoa</taxon>
        <taxon>Arthropoda</taxon>
        <taxon>Chelicerata</taxon>
        <taxon>Arachnida</taxon>
        <taxon>Acari</taxon>
        <taxon>Acariformes</taxon>
        <taxon>Sarcoptiformes</taxon>
        <taxon>Oribatida</taxon>
        <taxon>Brachypylina</taxon>
        <taxon>Oppioidea</taxon>
        <taxon>Oppiidae</taxon>
        <taxon>Medioppia</taxon>
    </lineage>
</organism>
<evidence type="ECO:0000256" key="1">
    <source>
        <dbReference type="SAM" id="MobiDB-lite"/>
    </source>
</evidence>
<feature type="compositionally biased region" description="Basic and acidic residues" evidence="1">
    <location>
        <begin position="182"/>
        <end position="202"/>
    </location>
</feature>
<dbReference type="EMBL" id="OC867283">
    <property type="protein sequence ID" value="CAD7633411.1"/>
    <property type="molecule type" value="Genomic_DNA"/>
</dbReference>
<evidence type="ECO:0000313" key="3">
    <source>
        <dbReference type="Proteomes" id="UP000759131"/>
    </source>
</evidence>
<dbReference type="EMBL" id="CAJPIZ010012708">
    <property type="protein sequence ID" value="CAG2113841.1"/>
    <property type="molecule type" value="Genomic_DNA"/>
</dbReference>
<keyword evidence="3" id="KW-1185">Reference proteome</keyword>
<dbReference type="AlphaFoldDB" id="A0A7R9L1X7"/>
<feature type="region of interest" description="Disordered" evidence="1">
    <location>
        <begin position="175"/>
        <end position="202"/>
    </location>
</feature>
<reference evidence="2" key="1">
    <citation type="submission" date="2020-11" db="EMBL/GenBank/DDBJ databases">
        <authorList>
            <person name="Tran Van P."/>
        </authorList>
    </citation>
    <scope>NUCLEOTIDE SEQUENCE</scope>
</reference>
<accession>A0A7R9L1X7</accession>